<organism evidence="2 3">
    <name type="scientific">Terracoccus luteus</name>
    <dbReference type="NCBI Taxonomy" id="53356"/>
    <lineage>
        <taxon>Bacteria</taxon>
        <taxon>Bacillati</taxon>
        <taxon>Actinomycetota</taxon>
        <taxon>Actinomycetes</taxon>
        <taxon>Micrococcales</taxon>
        <taxon>Intrasporangiaceae</taxon>
        <taxon>Terracoccus</taxon>
    </lineage>
</organism>
<evidence type="ECO:0000313" key="2">
    <source>
        <dbReference type="EMBL" id="MBB2986580.1"/>
    </source>
</evidence>
<dbReference type="AlphaFoldDB" id="A0A839PQW7"/>
<dbReference type="Pfam" id="PF12146">
    <property type="entry name" value="Hydrolase_4"/>
    <property type="match status" value="1"/>
</dbReference>
<accession>A0A839PQW7</accession>
<dbReference type="PANTHER" id="PTHR11614">
    <property type="entry name" value="PHOSPHOLIPASE-RELATED"/>
    <property type="match status" value="1"/>
</dbReference>
<dbReference type="InterPro" id="IPR029058">
    <property type="entry name" value="AB_hydrolase_fold"/>
</dbReference>
<dbReference type="SUPFAM" id="SSF53474">
    <property type="entry name" value="alpha/beta-Hydrolases"/>
    <property type="match status" value="1"/>
</dbReference>
<feature type="domain" description="Serine aminopeptidase S33" evidence="1">
    <location>
        <begin position="25"/>
        <end position="250"/>
    </location>
</feature>
<evidence type="ECO:0000259" key="1">
    <source>
        <dbReference type="Pfam" id="PF12146"/>
    </source>
</evidence>
<sequence>MDESELEYDGHGGVIRGRCWSGDAPADHVVLVVHGYGEHVGRYPHVARRLVDDGAVVYGADHVGHGRSDGERVLVTEFEAVVDDVHTLEQRARDENPGLPVAMVGHSMGGLIAARYAQRYGAGLACVVLSGPVLGSWGAMEGLLAADEIPDVPIDPSTLSRDPAVGEAYVADDLVWHGPFKRPTIVAMQRLLEAITASGPVAVPTLDLHGEDDRLVPMAESRAGWAAIRGERSSERSYPGARHEIFNETNQDDVLTDVVTFIRSHLPRREAG</sequence>
<dbReference type="Gene3D" id="3.40.50.1820">
    <property type="entry name" value="alpha/beta hydrolase"/>
    <property type="match status" value="1"/>
</dbReference>
<proteinExistence type="predicted"/>
<name>A0A839PQW7_9MICO</name>
<keyword evidence="2" id="KW-0378">Hydrolase</keyword>
<evidence type="ECO:0000313" key="3">
    <source>
        <dbReference type="Proteomes" id="UP000590811"/>
    </source>
</evidence>
<dbReference type="Proteomes" id="UP000590811">
    <property type="component" value="Unassembled WGS sequence"/>
</dbReference>
<dbReference type="InterPro" id="IPR051044">
    <property type="entry name" value="MAG_DAG_Lipase"/>
</dbReference>
<gene>
    <name evidence="2" type="ORF">FHW14_001734</name>
</gene>
<dbReference type="RefSeq" id="WP_184509704.1">
    <property type="nucleotide sequence ID" value="NZ_JACHVT010000003.1"/>
</dbReference>
<dbReference type="GO" id="GO:0016787">
    <property type="term" value="F:hydrolase activity"/>
    <property type="evidence" value="ECO:0007669"/>
    <property type="project" value="UniProtKB-KW"/>
</dbReference>
<dbReference type="EMBL" id="JACHVT010000003">
    <property type="protein sequence ID" value="MBB2986580.1"/>
    <property type="molecule type" value="Genomic_DNA"/>
</dbReference>
<dbReference type="InterPro" id="IPR022742">
    <property type="entry name" value="Hydrolase_4"/>
</dbReference>
<comment type="caution">
    <text evidence="2">The sequence shown here is derived from an EMBL/GenBank/DDBJ whole genome shotgun (WGS) entry which is preliminary data.</text>
</comment>
<reference evidence="2 3" key="1">
    <citation type="submission" date="2020-08" db="EMBL/GenBank/DDBJ databases">
        <title>Genomic Encyclopedia of Type Strains, Phase IV (KMG-V): Genome sequencing to study the core and pangenomes of soil and plant-associated prokaryotes.</title>
        <authorList>
            <person name="Whitman W."/>
        </authorList>
    </citation>
    <scope>NUCLEOTIDE SEQUENCE [LARGE SCALE GENOMIC DNA]</scope>
    <source>
        <strain evidence="2 3">B3ACCR2</strain>
    </source>
</reference>
<protein>
    <submittedName>
        <fullName evidence="2">Alpha-beta hydrolase superfamily lysophospholipase</fullName>
    </submittedName>
</protein>